<gene>
    <name evidence="3" type="ORF">OS493_016873</name>
</gene>
<protein>
    <recommendedName>
        <fullName evidence="2">MD-2-related lipid-recognition domain-containing protein</fullName>
    </recommendedName>
</protein>
<dbReference type="OrthoDB" id="5983128at2759"/>
<feature type="domain" description="MD-2-related lipid-recognition" evidence="2">
    <location>
        <begin position="41"/>
        <end position="148"/>
    </location>
</feature>
<accession>A0A9W9YRK6</accession>
<dbReference type="AlphaFoldDB" id="A0A9W9YRK6"/>
<name>A0A9W9YRK6_9CNID</name>
<feature type="signal peptide" evidence="1">
    <location>
        <begin position="1"/>
        <end position="22"/>
    </location>
</feature>
<dbReference type="Gene3D" id="2.60.40.770">
    <property type="match status" value="1"/>
</dbReference>
<dbReference type="InterPro" id="IPR003172">
    <property type="entry name" value="ML_dom"/>
</dbReference>
<dbReference type="EMBL" id="MU827310">
    <property type="protein sequence ID" value="KAJ7360244.1"/>
    <property type="molecule type" value="Genomic_DNA"/>
</dbReference>
<evidence type="ECO:0000313" key="4">
    <source>
        <dbReference type="Proteomes" id="UP001163046"/>
    </source>
</evidence>
<organism evidence="3 4">
    <name type="scientific">Desmophyllum pertusum</name>
    <dbReference type="NCBI Taxonomy" id="174260"/>
    <lineage>
        <taxon>Eukaryota</taxon>
        <taxon>Metazoa</taxon>
        <taxon>Cnidaria</taxon>
        <taxon>Anthozoa</taxon>
        <taxon>Hexacorallia</taxon>
        <taxon>Scleractinia</taxon>
        <taxon>Caryophylliina</taxon>
        <taxon>Caryophylliidae</taxon>
        <taxon>Desmophyllum</taxon>
    </lineage>
</organism>
<feature type="chain" id="PRO_5040719525" description="MD-2-related lipid-recognition domain-containing protein" evidence="1">
    <location>
        <begin position="23"/>
        <end position="150"/>
    </location>
</feature>
<dbReference type="Proteomes" id="UP001163046">
    <property type="component" value="Unassembled WGS sequence"/>
</dbReference>
<dbReference type="SUPFAM" id="SSF81296">
    <property type="entry name" value="E set domains"/>
    <property type="match status" value="1"/>
</dbReference>
<evidence type="ECO:0000256" key="1">
    <source>
        <dbReference type="SAM" id="SignalP"/>
    </source>
</evidence>
<keyword evidence="1" id="KW-0732">Signal</keyword>
<sequence>MASNTQHRIILLLSVCVMLSTGMKIISLKYCGPPDKTLKWKIYPWPVLQSRQPANVTVTCTPSVDVFESTVEFEVISKEDGQVISRGTQVIDCNKVPICNLPAGETYTVTRHFDRTRSIPFGLKGTFIVKAELYNQDQDMWFCAKGEVVL</sequence>
<dbReference type="InterPro" id="IPR014756">
    <property type="entry name" value="Ig_E-set"/>
</dbReference>
<evidence type="ECO:0000313" key="3">
    <source>
        <dbReference type="EMBL" id="KAJ7360244.1"/>
    </source>
</evidence>
<evidence type="ECO:0000259" key="2">
    <source>
        <dbReference type="Pfam" id="PF02221"/>
    </source>
</evidence>
<reference evidence="3" key="1">
    <citation type="submission" date="2023-01" db="EMBL/GenBank/DDBJ databases">
        <title>Genome assembly of the deep-sea coral Lophelia pertusa.</title>
        <authorList>
            <person name="Herrera S."/>
            <person name="Cordes E."/>
        </authorList>
    </citation>
    <scope>NUCLEOTIDE SEQUENCE</scope>
    <source>
        <strain evidence="3">USNM1676648</strain>
        <tissue evidence="3">Polyp</tissue>
    </source>
</reference>
<keyword evidence="4" id="KW-1185">Reference proteome</keyword>
<proteinExistence type="predicted"/>
<dbReference type="Pfam" id="PF02221">
    <property type="entry name" value="E1_DerP2_DerF2"/>
    <property type="match status" value="1"/>
</dbReference>
<comment type="caution">
    <text evidence="3">The sequence shown here is derived from an EMBL/GenBank/DDBJ whole genome shotgun (WGS) entry which is preliminary data.</text>
</comment>